<organism evidence="5 6">
    <name type="scientific">Jimgerdemannia flammicorona</name>
    <dbReference type="NCBI Taxonomy" id="994334"/>
    <lineage>
        <taxon>Eukaryota</taxon>
        <taxon>Fungi</taxon>
        <taxon>Fungi incertae sedis</taxon>
        <taxon>Mucoromycota</taxon>
        <taxon>Mucoromycotina</taxon>
        <taxon>Endogonomycetes</taxon>
        <taxon>Endogonales</taxon>
        <taxon>Endogonaceae</taxon>
        <taxon>Jimgerdemannia</taxon>
    </lineage>
</organism>
<dbReference type="SUPFAM" id="SSF53756">
    <property type="entry name" value="UDP-Glycosyltransferase/glycogen phosphorylase"/>
    <property type="match status" value="1"/>
</dbReference>
<gene>
    <name evidence="5" type="ORF">BC938DRAFT_483946</name>
</gene>
<keyword evidence="6" id="KW-1185">Reference proteome</keyword>
<dbReference type="InterPro" id="IPR035595">
    <property type="entry name" value="UDP_glycos_trans_CS"/>
</dbReference>
<evidence type="ECO:0000256" key="3">
    <source>
        <dbReference type="RuleBase" id="RU003718"/>
    </source>
</evidence>
<evidence type="ECO:0000256" key="1">
    <source>
        <dbReference type="ARBA" id="ARBA00022676"/>
    </source>
</evidence>
<name>A0A433R052_9FUNG</name>
<reference evidence="5 6" key="1">
    <citation type="journal article" date="2018" name="New Phytol.">
        <title>Phylogenomics of Endogonaceae and evolution of mycorrhizas within Mucoromycota.</title>
        <authorList>
            <person name="Chang Y."/>
            <person name="Desiro A."/>
            <person name="Na H."/>
            <person name="Sandor L."/>
            <person name="Lipzen A."/>
            <person name="Clum A."/>
            <person name="Barry K."/>
            <person name="Grigoriev I.V."/>
            <person name="Martin F.M."/>
            <person name="Stajich J.E."/>
            <person name="Smith M.E."/>
            <person name="Bonito G."/>
            <person name="Spatafora J.W."/>
        </authorList>
    </citation>
    <scope>NUCLEOTIDE SEQUENCE [LARGE SCALE GENOMIC DNA]</scope>
    <source>
        <strain evidence="5 6">AD002</strain>
    </source>
</reference>
<dbReference type="PANTHER" id="PTHR48043:SF145">
    <property type="entry name" value="FI06409P-RELATED"/>
    <property type="match status" value="1"/>
</dbReference>
<keyword evidence="4" id="KW-0472">Membrane</keyword>
<dbReference type="EMBL" id="RBNJ01000094">
    <property type="protein sequence ID" value="RUS35426.1"/>
    <property type="molecule type" value="Genomic_DNA"/>
</dbReference>
<proteinExistence type="inferred from homology"/>
<comment type="similarity">
    <text evidence="3">Belongs to the UDP-glycosyltransferase family.</text>
</comment>
<keyword evidence="1 3" id="KW-0328">Glycosyltransferase</keyword>
<evidence type="ECO:0000313" key="6">
    <source>
        <dbReference type="Proteomes" id="UP000274822"/>
    </source>
</evidence>
<dbReference type="PROSITE" id="PS00375">
    <property type="entry name" value="UDPGT"/>
    <property type="match status" value="1"/>
</dbReference>
<keyword evidence="2 3" id="KW-0808">Transferase</keyword>
<dbReference type="GO" id="GO:0008194">
    <property type="term" value="F:UDP-glycosyltransferase activity"/>
    <property type="evidence" value="ECO:0007669"/>
    <property type="project" value="InterPro"/>
</dbReference>
<accession>A0A433R052</accession>
<protein>
    <submittedName>
        <fullName evidence="5">Uncharacterized protein</fullName>
    </submittedName>
</protein>
<evidence type="ECO:0000313" key="5">
    <source>
        <dbReference type="EMBL" id="RUS35426.1"/>
    </source>
</evidence>
<dbReference type="PANTHER" id="PTHR48043">
    <property type="entry name" value="EG:EG0003.4 PROTEIN-RELATED"/>
    <property type="match status" value="1"/>
</dbReference>
<keyword evidence="4" id="KW-0812">Transmembrane</keyword>
<comment type="caution">
    <text evidence="5">The sequence shown here is derived from an EMBL/GenBank/DDBJ whole genome shotgun (WGS) entry which is preliminary data.</text>
</comment>
<dbReference type="InterPro" id="IPR050271">
    <property type="entry name" value="UDP-glycosyltransferase"/>
</dbReference>
<evidence type="ECO:0000256" key="2">
    <source>
        <dbReference type="ARBA" id="ARBA00022679"/>
    </source>
</evidence>
<dbReference type="Pfam" id="PF00201">
    <property type="entry name" value="UDPGT"/>
    <property type="match status" value="1"/>
</dbReference>
<dbReference type="CDD" id="cd03784">
    <property type="entry name" value="GT1_Gtf-like"/>
    <property type="match status" value="1"/>
</dbReference>
<keyword evidence="4" id="KW-1133">Transmembrane helix</keyword>
<evidence type="ECO:0000256" key="4">
    <source>
        <dbReference type="SAM" id="Phobius"/>
    </source>
</evidence>
<dbReference type="Gene3D" id="3.40.50.2000">
    <property type="entry name" value="Glycogen Phosphorylase B"/>
    <property type="match status" value="2"/>
</dbReference>
<dbReference type="InterPro" id="IPR002213">
    <property type="entry name" value="UDP_glucos_trans"/>
</dbReference>
<dbReference type="AlphaFoldDB" id="A0A433R052"/>
<sequence length="583" mass="64545">MLSNKTNTNIFLLTAFSQMPIQHWSTWPRHLRILPLLFLLLLLLFRAPTPSAAHGLVSGSYRTSKHVMISSQTGGISHIKAGFDIGVILRERGYQVTYVTNDGQLNLARPWGLPTVSIGPLVIDKEKIRKLMFDEGRNLDVRQLSTMMRDMNAAYERLYLGYRKIFDEIKPDVVLCESMLEVCFDAAHMAGIPFVILTSVIMSPDGSAPYTNNVLSIEPTTKNQNLLQRLYSQIIMPTQALYYFYPSIAELNKQRVKMGVPPVWGVLTGRWENSVKLVNTFFGFEVPRPIGPLVHLIGPVMGDAYPSLTPPLSTFLTKHSRVIYVAFGQKVPPSSRTLGVLLTALATSVHTGVVDGVIWAIVQTRSADFPLTITVVSGNVNGTIELKTADLLANGHPAFHFTSWAPQQAILNHTSTRLFISHGGVESTHEALYTGTPLLVQPYFGDQPMNAVKLHRAGVALQIDRDTATVTEVTEKIRRLVEDPEGFFAGNMSRMQALAQIGSRRVERGADIVEEVMYGGTGLMHLQSPDKSMTWWKAGNYDLYAVLMIALVGTVFGIGSALVQVARMLMGIVNQPMKKVKQI</sequence>
<feature type="transmembrane region" description="Helical" evidence="4">
    <location>
        <begin position="543"/>
        <end position="569"/>
    </location>
</feature>
<dbReference type="Proteomes" id="UP000274822">
    <property type="component" value="Unassembled WGS sequence"/>
</dbReference>